<dbReference type="InterPro" id="IPR025202">
    <property type="entry name" value="PLD-like_dom"/>
</dbReference>
<keyword evidence="7" id="KW-1208">Phospholipid metabolism</keyword>
<dbReference type="AlphaFoldDB" id="A0A1V4B493"/>
<dbReference type="STRING" id="733.B0186_00380"/>
<evidence type="ECO:0000259" key="8">
    <source>
        <dbReference type="PROSITE" id="PS50035"/>
    </source>
</evidence>
<dbReference type="GO" id="GO:0003882">
    <property type="term" value="F:CDP-diacylglycerol-serine O-phosphatidyltransferase activity"/>
    <property type="evidence" value="ECO:0007669"/>
    <property type="project" value="UniProtKB-EC"/>
</dbReference>
<dbReference type="CDD" id="cd09134">
    <property type="entry name" value="PLDc_PSS_G_neg_1"/>
    <property type="match status" value="1"/>
</dbReference>
<feature type="domain" description="PLD phosphodiesterase" evidence="8">
    <location>
        <begin position="356"/>
        <end position="383"/>
    </location>
</feature>
<reference evidence="9 10" key="1">
    <citation type="submission" date="2018-06" db="EMBL/GenBank/DDBJ databases">
        <authorList>
            <consortium name="Pathogen Informatics"/>
            <person name="Doyle S."/>
        </authorList>
    </citation>
    <scope>NUCLEOTIDE SEQUENCE [LARGE SCALE GENOMIC DNA]</scope>
    <source>
        <strain evidence="9 10">NCTC1659</strain>
    </source>
</reference>
<dbReference type="NCBIfam" id="NF006946">
    <property type="entry name" value="PRK09428.1"/>
    <property type="match status" value="1"/>
</dbReference>
<dbReference type="CDD" id="cd09136">
    <property type="entry name" value="PLDc_PSS_G_neg_2"/>
    <property type="match status" value="1"/>
</dbReference>
<dbReference type="InterPro" id="IPR016270">
    <property type="entry name" value="PGS1"/>
</dbReference>
<evidence type="ECO:0000313" key="10">
    <source>
        <dbReference type="Proteomes" id="UP000254329"/>
    </source>
</evidence>
<dbReference type="EC" id="2.7.8.8" evidence="9"/>
<organism evidence="9 10">
    <name type="scientific">Canicola haemoglobinophilus</name>
    <dbReference type="NCBI Taxonomy" id="733"/>
    <lineage>
        <taxon>Bacteria</taxon>
        <taxon>Pseudomonadati</taxon>
        <taxon>Pseudomonadota</taxon>
        <taxon>Gammaproteobacteria</taxon>
        <taxon>Pasteurellales</taxon>
        <taxon>Pasteurellaceae</taxon>
        <taxon>Canicola</taxon>
    </lineage>
</organism>
<evidence type="ECO:0000256" key="2">
    <source>
        <dbReference type="ARBA" id="ARBA00022516"/>
    </source>
</evidence>
<dbReference type="GO" id="GO:0008444">
    <property type="term" value="F:CDP-diacylglycerol-glycerol-3-phosphate 3-phosphatidyltransferase activity"/>
    <property type="evidence" value="ECO:0007669"/>
    <property type="project" value="InterPro"/>
</dbReference>
<keyword evidence="2" id="KW-0444">Lipid biosynthesis</keyword>
<dbReference type="InterPro" id="IPR001736">
    <property type="entry name" value="PLipase_D/transphosphatidylase"/>
</dbReference>
<dbReference type="EMBL" id="UGHF01000001">
    <property type="protein sequence ID" value="STO59283.1"/>
    <property type="molecule type" value="Genomic_DNA"/>
</dbReference>
<dbReference type="RefSeq" id="WP_078217409.1">
    <property type="nucleotide sequence ID" value="NZ_MUXZ01000001.1"/>
</dbReference>
<dbReference type="Proteomes" id="UP000254329">
    <property type="component" value="Unassembled WGS sequence"/>
</dbReference>
<name>A0A1V4B493_9PAST</name>
<dbReference type="Pfam" id="PF13091">
    <property type="entry name" value="PLDc_2"/>
    <property type="match status" value="1"/>
</dbReference>
<evidence type="ECO:0000256" key="7">
    <source>
        <dbReference type="ARBA" id="ARBA00023264"/>
    </source>
</evidence>
<gene>
    <name evidence="9" type="primary">pssA</name>
    <name evidence="9" type="ORF">NCTC1659_00530</name>
</gene>
<dbReference type="GO" id="GO:0005829">
    <property type="term" value="C:cytosol"/>
    <property type="evidence" value="ECO:0007669"/>
    <property type="project" value="TreeGrafter"/>
</dbReference>
<evidence type="ECO:0000256" key="4">
    <source>
        <dbReference type="ARBA" id="ARBA00022737"/>
    </source>
</evidence>
<dbReference type="GO" id="GO:0032049">
    <property type="term" value="P:cardiolipin biosynthetic process"/>
    <property type="evidence" value="ECO:0007669"/>
    <property type="project" value="InterPro"/>
</dbReference>
<evidence type="ECO:0000256" key="1">
    <source>
        <dbReference type="ARBA" id="ARBA00010682"/>
    </source>
</evidence>
<dbReference type="SMART" id="SM00155">
    <property type="entry name" value="PLDc"/>
    <property type="match status" value="2"/>
</dbReference>
<sequence>MLINKTKRAQQNLERLPCIPLQAEQVEFIYHSSDFKQQIIQLIRQAKSRIYFTALYWQNDEAGQQILDEIYRAKQENPELDVKILVDWHRAQRNLLGAEKSATNADWYCDERSKYQLADDPNMFFGVSINTREVFGVLHIKGFVFDDTVLYSGASINNVYLHQQTKYRYDRYHKIENKMLADTLVNFTKTYLLEPSVVYPLDSIHRPKTKEIRQQIRTFRKHLATEAQYHVESSITLNDSLTVCPLFGLGAHQNLLNQTIEDLFQLVEDKLTICTPYFNFPRPLQQKIRRLLAKGKQIEIIVGDKTANDFYIPPSEPFKMAGALPYLYEKNLRHFSKKFTKQIEQGQLVVRTWKDGDNSYHLKGIWVDNRYMLLTGNNLNPRAWRLDAENGLFIHDPKQQLQAQIQQELNCIRQNTTILKHYTELEELAQYPEPVQKLLKKFARIKADKLVKMIL</sequence>
<protein>
    <submittedName>
        <fullName evidence="9">Phosphatidylserine synthase</fullName>
        <ecNumber evidence="9">2.7.8.8</ecNumber>
    </submittedName>
</protein>
<evidence type="ECO:0000256" key="6">
    <source>
        <dbReference type="ARBA" id="ARBA00023209"/>
    </source>
</evidence>
<evidence type="ECO:0000313" key="9">
    <source>
        <dbReference type="EMBL" id="STO59283.1"/>
    </source>
</evidence>
<keyword evidence="4" id="KW-0677">Repeat</keyword>
<dbReference type="PANTHER" id="PTHR12586">
    <property type="entry name" value="CDP-DIACYLGLYCEROL--SERINE O-PHOSPHATIDYLTRANSFERASE"/>
    <property type="match status" value="1"/>
</dbReference>
<dbReference type="PROSITE" id="PS50035">
    <property type="entry name" value="PLD"/>
    <property type="match status" value="1"/>
</dbReference>
<dbReference type="PANTHER" id="PTHR12586:SF1">
    <property type="entry name" value="CDP-DIACYLGLYCEROL--GLYCEROL-3-PHOSPHATE 3-PHOSPHATIDYLTRANSFERASE, MITOCHONDRIAL"/>
    <property type="match status" value="1"/>
</dbReference>
<proteinExistence type="inferred from homology"/>
<accession>A0A1V4B493</accession>
<keyword evidence="5" id="KW-0443">Lipid metabolism</keyword>
<evidence type="ECO:0000256" key="5">
    <source>
        <dbReference type="ARBA" id="ARBA00023098"/>
    </source>
</evidence>
<keyword evidence="6" id="KW-0594">Phospholipid biosynthesis</keyword>
<comment type="similarity">
    <text evidence="1">Belongs to the CDP-alcohol phosphatidyltransferase class-II family.</text>
</comment>
<dbReference type="Gene3D" id="3.30.870.10">
    <property type="entry name" value="Endonuclease Chain A"/>
    <property type="match status" value="2"/>
</dbReference>
<keyword evidence="3 9" id="KW-0808">Transferase</keyword>
<dbReference type="SUPFAM" id="SSF56024">
    <property type="entry name" value="Phospholipase D/nuclease"/>
    <property type="match status" value="2"/>
</dbReference>
<dbReference type="PIRSF" id="PIRSF000850">
    <property type="entry name" value="Phospholipase_D_PSS"/>
    <property type="match status" value="1"/>
</dbReference>
<evidence type="ECO:0000256" key="3">
    <source>
        <dbReference type="ARBA" id="ARBA00022679"/>
    </source>
</evidence>
<keyword evidence="10" id="KW-1185">Reference proteome</keyword>